<dbReference type="EMBL" id="BKAM01000029">
    <property type="protein sequence ID" value="GEP72708.1"/>
    <property type="molecule type" value="Genomic_DNA"/>
</dbReference>
<dbReference type="InterPro" id="IPR021321">
    <property type="entry name" value="DUF2922"/>
</dbReference>
<dbReference type="Proteomes" id="UP000321569">
    <property type="component" value="Unassembled WGS sequence"/>
</dbReference>
<proteinExistence type="predicted"/>
<dbReference type="OrthoDB" id="2323347at2"/>
<sequence>MRKLELVFKSSDDKVKTMTINYASDSLDNVKVQEQMQQIAALNMFQKDGINLYATPVAAQYRSTTIDPLFDNRESAKK</sequence>
<name>A0A512PNC4_9LACO</name>
<dbReference type="RefSeq" id="WP_056982272.1">
    <property type="nucleotide sequence ID" value="NZ_BKAM01000029.1"/>
</dbReference>
<reference evidence="1 2" key="1">
    <citation type="submission" date="2019-07" db="EMBL/GenBank/DDBJ databases">
        <title>Whole genome shotgun sequence of Lactobacillus rapi NBRC 109618.</title>
        <authorList>
            <person name="Hosoyama A."/>
            <person name="Uohara A."/>
            <person name="Ohji S."/>
            <person name="Ichikawa N."/>
        </authorList>
    </citation>
    <scope>NUCLEOTIDE SEQUENCE [LARGE SCALE GENOMIC DNA]</scope>
    <source>
        <strain evidence="1 2">NBRC 109618</strain>
    </source>
</reference>
<accession>A0A512PNC4</accession>
<evidence type="ECO:0008006" key="3">
    <source>
        <dbReference type="Google" id="ProtNLM"/>
    </source>
</evidence>
<dbReference type="Pfam" id="PF11148">
    <property type="entry name" value="DUF2922"/>
    <property type="match status" value="1"/>
</dbReference>
<evidence type="ECO:0000313" key="1">
    <source>
        <dbReference type="EMBL" id="GEP72708.1"/>
    </source>
</evidence>
<gene>
    <name evidence="1" type="ORF">LRA02_15760</name>
</gene>
<comment type="caution">
    <text evidence="1">The sequence shown here is derived from an EMBL/GenBank/DDBJ whole genome shotgun (WGS) entry which is preliminary data.</text>
</comment>
<dbReference type="AlphaFoldDB" id="A0A512PNC4"/>
<organism evidence="1 2">
    <name type="scientific">Lentilactobacillus rapi</name>
    <dbReference type="NCBI Taxonomy" id="481723"/>
    <lineage>
        <taxon>Bacteria</taxon>
        <taxon>Bacillati</taxon>
        <taxon>Bacillota</taxon>
        <taxon>Bacilli</taxon>
        <taxon>Lactobacillales</taxon>
        <taxon>Lactobacillaceae</taxon>
        <taxon>Lentilactobacillus</taxon>
    </lineage>
</organism>
<evidence type="ECO:0000313" key="2">
    <source>
        <dbReference type="Proteomes" id="UP000321569"/>
    </source>
</evidence>
<dbReference type="STRING" id="1423795.FD12_GL002448"/>
<protein>
    <recommendedName>
        <fullName evidence="3">DUF2922 domain-containing protein</fullName>
    </recommendedName>
</protein>